<evidence type="ECO:0000259" key="1">
    <source>
        <dbReference type="Pfam" id="PF04717"/>
    </source>
</evidence>
<name>A0A109L085_PSEFL</name>
<dbReference type="InterPro" id="IPR037026">
    <property type="entry name" value="Vgr_OB-fold_dom_sf"/>
</dbReference>
<dbReference type="Proteomes" id="UP000063434">
    <property type="component" value="Unassembled WGS sequence"/>
</dbReference>
<evidence type="ECO:0000313" key="2">
    <source>
        <dbReference type="EMBL" id="KWV78632.1"/>
    </source>
</evidence>
<dbReference type="Gene3D" id="2.40.50.230">
    <property type="entry name" value="Gp5 N-terminal domain"/>
    <property type="match status" value="1"/>
</dbReference>
<dbReference type="InterPro" id="IPR006531">
    <property type="entry name" value="Gp5/Vgr_OB"/>
</dbReference>
<dbReference type="RefSeq" id="WP_060765905.1">
    <property type="nucleotide sequence ID" value="NZ_LCYC01000018.1"/>
</dbReference>
<proteinExistence type="predicted"/>
<evidence type="ECO:0000313" key="3">
    <source>
        <dbReference type="Proteomes" id="UP000063434"/>
    </source>
</evidence>
<dbReference type="Pfam" id="PF04717">
    <property type="entry name" value="Phage_base_V"/>
    <property type="match status" value="1"/>
</dbReference>
<dbReference type="EMBL" id="LCYC01000018">
    <property type="protein sequence ID" value="KWV78632.1"/>
    <property type="molecule type" value="Genomic_DNA"/>
</dbReference>
<dbReference type="InterPro" id="IPR013046">
    <property type="entry name" value="GpV/Gp45"/>
</dbReference>
<sequence>MSIELEYGEISALDYPSCRVRVRMDERDGVESYWLNVPQRNTQGTQRRPLMPELGEQVAVLLDADGVGGVVLGGIYSTVEPPPVIDENTDYVRFKDGTVFTYNQATSEMSLDCVGATLLKCARNLTVESGEPVMVKAPSATLEIPDVILNGNLQINGNLNVDGNIDATGTIMDIGGNSKNHTH</sequence>
<dbReference type="PATRIC" id="fig|294.195.peg.1895"/>
<dbReference type="NCBIfam" id="TIGR01644">
    <property type="entry name" value="phage_P2_V"/>
    <property type="match status" value="1"/>
</dbReference>
<accession>A0A109L085</accession>
<comment type="caution">
    <text evidence="2">The sequence shown here is derived from an EMBL/GenBank/DDBJ whole genome shotgun (WGS) entry which is preliminary data.</text>
</comment>
<gene>
    <name evidence="2" type="ORF">PFL603g_01789</name>
</gene>
<feature type="domain" description="Gp5/Type VI secretion system Vgr protein OB-fold" evidence="1">
    <location>
        <begin position="16"/>
        <end position="76"/>
    </location>
</feature>
<organism evidence="2 3">
    <name type="scientific">Pseudomonas fluorescens</name>
    <dbReference type="NCBI Taxonomy" id="294"/>
    <lineage>
        <taxon>Bacteria</taxon>
        <taxon>Pseudomonadati</taxon>
        <taxon>Pseudomonadota</taxon>
        <taxon>Gammaproteobacteria</taxon>
        <taxon>Pseudomonadales</taxon>
        <taxon>Pseudomonadaceae</taxon>
        <taxon>Pseudomonas</taxon>
    </lineage>
</organism>
<dbReference type="AlphaFoldDB" id="A0A109L085"/>
<protein>
    <submittedName>
        <fullName evidence="2">Phage-related baseplate assembly protein</fullName>
    </submittedName>
</protein>
<dbReference type="Gene3D" id="6.20.150.10">
    <property type="match status" value="1"/>
</dbReference>
<reference evidence="2 3" key="1">
    <citation type="submission" date="2015-05" db="EMBL/GenBank/DDBJ databases">
        <title>A genomic and transcriptomic approach to investigate the blue pigment phenotype in Pseudomonas fluorescens.</title>
        <authorList>
            <person name="Andreani N.A."/>
            <person name="Cardazzo B."/>
        </authorList>
    </citation>
    <scope>NUCLEOTIDE SEQUENCE [LARGE SCALE GENOMIC DNA]</scope>
    <source>
        <strain evidence="2 3">Ps_40</strain>
    </source>
</reference>